<dbReference type="PANTHER" id="PTHR12802:SF44">
    <property type="entry name" value="SWI_SNF COMPLEX SUBUNIT SWI3B"/>
    <property type="match status" value="1"/>
</dbReference>
<evidence type="ECO:0000256" key="2">
    <source>
        <dbReference type="ARBA" id="ARBA00023125"/>
    </source>
</evidence>
<name>A0AAQ3TQ89_PASNO</name>
<feature type="region of interest" description="Disordered" evidence="5">
    <location>
        <begin position="372"/>
        <end position="402"/>
    </location>
</feature>
<dbReference type="PROSITE" id="PS51293">
    <property type="entry name" value="SANT"/>
    <property type="match status" value="1"/>
</dbReference>
<feature type="domain" description="SANT" evidence="8">
    <location>
        <begin position="253"/>
        <end position="304"/>
    </location>
</feature>
<dbReference type="PROSITE" id="PS51294">
    <property type="entry name" value="HTH_MYB"/>
    <property type="match status" value="1"/>
</dbReference>
<keyword evidence="11" id="KW-1185">Reference proteome</keyword>
<dbReference type="Pfam" id="PF16495">
    <property type="entry name" value="SWIRM-assoc_1"/>
    <property type="match status" value="1"/>
</dbReference>
<evidence type="ECO:0000313" key="11">
    <source>
        <dbReference type="Proteomes" id="UP001341281"/>
    </source>
</evidence>
<dbReference type="PROSITE" id="PS50934">
    <property type="entry name" value="SWIRM"/>
    <property type="match status" value="1"/>
</dbReference>
<evidence type="ECO:0008006" key="12">
    <source>
        <dbReference type="Google" id="ProtNLM"/>
    </source>
</evidence>
<dbReference type="Gene3D" id="1.10.10.10">
    <property type="entry name" value="Winged helix-like DNA-binding domain superfamily/Winged helix DNA-binding domain"/>
    <property type="match status" value="1"/>
</dbReference>
<dbReference type="Proteomes" id="UP001341281">
    <property type="component" value="Chromosome 05"/>
</dbReference>
<keyword evidence="1" id="KW-0805">Transcription regulation</keyword>
<dbReference type="InterPro" id="IPR032451">
    <property type="entry name" value="SMARCC_C"/>
</dbReference>
<protein>
    <recommendedName>
        <fullName evidence="12">SWI/SNF complex subunit SWI3B</fullName>
    </recommendedName>
</protein>
<dbReference type="SMART" id="SM00717">
    <property type="entry name" value="SANT"/>
    <property type="match status" value="1"/>
</dbReference>
<feature type="region of interest" description="Disordered" evidence="5">
    <location>
        <begin position="1"/>
        <end position="42"/>
    </location>
</feature>
<dbReference type="AlphaFoldDB" id="A0AAQ3TQ89"/>
<dbReference type="GO" id="GO:0003677">
    <property type="term" value="F:DNA binding"/>
    <property type="evidence" value="ECO:0007669"/>
    <property type="project" value="UniProtKB-KW"/>
</dbReference>
<keyword evidence="4" id="KW-0539">Nucleus</keyword>
<reference evidence="10 11" key="1">
    <citation type="submission" date="2024-02" db="EMBL/GenBank/DDBJ databases">
        <title>High-quality chromosome-scale genome assembly of Pensacola bahiagrass (Paspalum notatum Flugge var. saurae).</title>
        <authorList>
            <person name="Vega J.M."/>
            <person name="Podio M."/>
            <person name="Orjuela J."/>
            <person name="Siena L.A."/>
            <person name="Pessino S.C."/>
            <person name="Combes M.C."/>
            <person name="Mariac C."/>
            <person name="Albertini E."/>
            <person name="Pupilli F."/>
            <person name="Ortiz J.P.A."/>
            <person name="Leblanc O."/>
        </authorList>
    </citation>
    <scope>NUCLEOTIDE SEQUENCE [LARGE SCALE GENOMIC DNA]</scope>
    <source>
        <strain evidence="10">R1</strain>
        <tissue evidence="10">Leaf</tissue>
    </source>
</reference>
<feature type="domain" description="Myb-like" evidence="6">
    <location>
        <begin position="255"/>
        <end position="300"/>
    </location>
</feature>
<dbReference type="InterPro" id="IPR017930">
    <property type="entry name" value="Myb_dom"/>
</dbReference>
<dbReference type="Pfam" id="PF04433">
    <property type="entry name" value="SWIRM"/>
    <property type="match status" value="1"/>
</dbReference>
<feature type="region of interest" description="Disordered" evidence="5">
    <location>
        <begin position="308"/>
        <end position="328"/>
    </location>
</feature>
<gene>
    <name evidence="10" type="ORF">U9M48_025367</name>
</gene>
<proteinExistence type="predicted"/>
<keyword evidence="2" id="KW-0238">DNA-binding</keyword>
<evidence type="ECO:0000259" key="9">
    <source>
        <dbReference type="PROSITE" id="PS51294"/>
    </source>
</evidence>
<dbReference type="FunFam" id="1.10.10.10:FF:000020">
    <property type="entry name" value="SWI/SNF complex subunit SMARCC2 isoform c"/>
    <property type="match status" value="1"/>
</dbReference>
<accession>A0AAQ3TQ89</accession>
<evidence type="ECO:0000256" key="4">
    <source>
        <dbReference type="ARBA" id="ARBA00023242"/>
    </source>
</evidence>
<feature type="domain" description="SWIRM" evidence="7">
    <location>
        <begin position="78"/>
        <end position="179"/>
    </location>
</feature>
<dbReference type="FunFam" id="1.10.10.60:FF:000014">
    <property type="entry name" value="SWI/SNF complex subunit SMARCC2 isoform C"/>
    <property type="match status" value="1"/>
</dbReference>
<dbReference type="PROSITE" id="PS50090">
    <property type="entry name" value="MYB_LIKE"/>
    <property type="match status" value="1"/>
</dbReference>
<dbReference type="SUPFAM" id="SSF46689">
    <property type="entry name" value="Homeodomain-like"/>
    <property type="match status" value="2"/>
</dbReference>
<dbReference type="Gene3D" id="1.10.10.60">
    <property type="entry name" value="Homeodomain-like"/>
    <property type="match status" value="1"/>
</dbReference>
<evidence type="ECO:0000259" key="8">
    <source>
        <dbReference type="PROSITE" id="PS51293"/>
    </source>
</evidence>
<evidence type="ECO:0000256" key="3">
    <source>
        <dbReference type="ARBA" id="ARBA00023163"/>
    </source>
</evidence>
<sequence>MATTTTTATATPPAATANFVPTPTPPHPRTTALRAPSTSGTVKLEANSTLSSATSATAAAAAAAAPAAAGAEDPSYIITVPSYSGWFSFDSIHDTERRLLPEFFEGEASTASGCRGPHAYKYYRDTLIRRFRSRPGRRLTLTEARRGLVGDIGSVRRVFDFLEEWGLINYGALPSGSKQAKDKREEAAPQPSLPSGATAPRKLCTGCRTVCGLAYFACEKAADISLCARCFVRNNYRPGLTAADFKRIEITEDAKSDWTDKETLHLLEAVLHYGEDWKKVSEYVGSRSEKDCIARFIRLPFGEQFMGPKENRMGFENDDDITDEPGTDATKRLRLTPLADASNPIMAQVAFLSAIVGSDVASAAAQAAISAQSRADLNDSEIDTSSRTREEESSHTNGLSINDLLKEASANARAQLEKERSSIEQSLSNIVDVQMKEIQDKICSFEQKEMLMEEERQQLHCLREILFTDQLAVMQHQHRTTVVATESKDDVKPKPVTNIS</sequence>
<evidence type="ECO:0000259" key="7">
    <source>
        <dbReference type="PROSITE" id="PS50934"/>
    </source>
</evidence>
<dbReference type="PANTHER" id="PTHR12802">
    <property type="entry name" value="SWI/SNF COMPLEX-RELATED"/>
    <property type="match status" value="1"/>
</dbReference>
<feature type="compositionally biased region" description="Low complexity" evidence="5">
    <location>
        <begin position="1"/>
        <end position="21"/>
    </location>
</feature>
<feature type="compositionally biased region" description="Basic and acidic residues" evidence="5">
    <location>
        <begin position="384"/>
        <end position="394"/>
    </location>
</feature>
<evidence type="ECO:0000256" key="5">
    <source>
        <dbReference type="SAM" id="MobiDB-lite"/>
    </source>
</evidence>
<dbReference type="InterPro" id="IPR009057">
    <property type="entry name" value="Homeodomain-like_sf"/>
</dbReference>
<dbReference type="InterPro" id="IPR036388">
    <property type="entry name" value="WH-like_DNA-bd_sf"/>
</dbReference>
<feature type="compositionally biased region" description="Acidic residues" evidence="5">
    <location>
        <begin position="316"/>
        <end position="326"/>
    </location>
</feature>
<dbReference type="Pfam" id="PF00249">
    <property type="entry name" value="Myb_DNA-binding"/>
    <property type="match status" value="1"/>
</dbReference>
<dbReference type="InterPro" id="IPR017884">
    <property type="entry name" value="SANT_dom"/>
</dbReference>
<dbReference type="GO" id="GO:0005634">
    <property type="term" value="C:nucleus"/>
    <property type="evidence" value="ECO:0007669"/>
    <property type="project" value="UniProtKB-ARBA"/>
</dbReference>
<keyword evidence="3" id="KW-0804">Transcription</keyword>
<evidence type="ECO:0000313" key="10">
    <source>
        <dbReference type="EMBL" id="WVZ77508.1"/>
    </source>
</evidence>
<evidence type="ECO:0000259" key="6">
    <source>
        <dbReference type="PROSITE" id="PS50090"/>
    </source>
</evidence>
<organism evidence="10 11">
    <name type="scientific">Paspalum notatum var. saurae</name>
    <dbReference type="NCBI Taxonomy" id="547442"/>
    <lineage>
        <taxon>Eukaryota</taxon>
        <taxon>Viridiplantae</taxon>
        <taxon>Streptophyta</taxon>
        <taxon>Embryophyta</taxon>
        <taxon>Tracheophyta</taxon>
        <taxon>Spermatophyta</taxon>
        <taxon>Magnoliopsida</taxon>
        <taxon>Liliopsida</taxon>
        <taxon>Poales</taxon>
        <taxon>Poaceae</taxon>
        <taxon>PACMAD clade</taxon>
        <taxon>Panicoideae</taxon>
        <taxon>Andropogonodae</taxon>
        <taxon>Paspaleae</taxon>
        <taxon>Paspalinae</taxon>
        <taxon>Paspalum</taxon>
    </lineage>
</organism>
<dbReference type="InterPro" id="IPR001005">
    <property type="entry name" value="SANT/Myb"/>
</dbReference>
<dbReference type="EMBL" id="CP144749">
    <property type="protein sequence ID" value="WVZ77508.1"/>
    <property type="molecule type" value="Genomic_DNA"/>
</dbReference>
<dbReference type="InterPro" id="IPR007526">
    <property type="entry name" value="SWIRM"/>
</dbReference>
<evidence type="ECO:0000256" key="1">
    <source>
        <dbReference type="ARBA" id="ARBA00023015"/>
    </source>
</evidence>
<feature type="domain" description="HTH myb-type" evidence="9">
    <location>
        <begin position="255"/>
        <end position="292"/>
    </location>
</feature>
<dbReference type="CDD" id="cd00167">
    <property type="entry name" value="SANT"/>
    <property type="match status" value="1"/>
</dbReference>